<feature type="domain" description="SnoaL-like" evidence="1">
    <location>
        <begin position="9"/>
        <end position="114"/>
    </location>
</feature>
<reference evidence="2" key="1">
    <citation type="submission" date="2020-02" db="EMBL/GenBank/DDBJ databases">
        <authorList>
            <person name="Meier V. D."/>
        </authorList>
    </citation>
    <scope>NUCLEOTIDE SEQUENCE</scope>
    <source>
        <strain evidence="2">AVDCRST_MAG25</strain>
    </source>
</reference>
<dbReference type="PANTHER" id="PTHR41252:SF1">
    <property type="entry name" value="BLR2505 PROTEIN"/>
    <property type="match status" value="1"/>
</dbReference>
<dbReference type="EMBL" id="CADCVI010000089">
    <property type="protein sequence ID" value="CAA9465518.1"/>
    <property type="molecule type" value="Genomic_DNA"/>
</dbReference>
<dbReference type="Pfam" id="PF12680">
    <property type="entry name" value="SnoaL_2"/>
    <property type="match status" value="1"/>
</dbReference>
<proteinExistence type="predicted"/>
<dbReference type="AlphaFoldDB" id="A0A6J4RCU8"/>
<sequence>MEHPNAALVRRLYEARGRNDEDAIRTILSGDVLWHEPDVGGEHTGDLSGPDAVLAMMRDARERTGGTFRLRPREIVANGEHSVALVEWSAEREGRTLEGREVAVYRVRNGKIVEAHFHQDDQALDRQFWE</sequence>
<gene>
    <name evidence="2" type="ORF">AVDCRST_MAG25-1479</name>
</gene>
<organism evidence="2">
    <name type="scientific">uncultured Rubrobacteraceae bacterium</name>
    <dbReference type="NCBI Taxonomy" id="349277"/>
    <lineage>
        <taxon>Bacteria</taxon>
        <taxon>Bacillati</taxon>
        <taxon>Actinomycetota</taxon>
        <taxon>Rubrobacteria</taxon>
        <taxon>Rubrobacterales</taxon>
        <taxon>Rubrobacteraceae</taxon>
        <taxon>environmental samples</taxon>
    </lineage>
</organism>
<evidence type="ECO:0000313" key="2">
    <source>
        <dbReference type="EMBL" id="CAA9465518.1"/>
    </source>
</evidence>
<dbReference type="SUPFAM" id="SSF54427">
    <property type="entry name" value="NTF2-like"/>
    <property type="match status" value="1"/>
</dbReference>
<dbReference type="Gene3D" id="3.10.450.50">
    <property type="match status" value="1"/>
</dbReference>
<accession>A0A6J4RCU8</accession>
<dbReference type="InterPro" id="IPR037401">
    <property type="entry name" value="SnoaL-like"/>
</dbReference>
<name>A0A6J4RCU8_9ACTN</name>
<dbReference type="InterPro" id="IPR032710">
    <property type="entry name" value="NTF2-like_dom_sf"/>
</dbReference>
<evidence type="ECO:0000259" key="1">
    <source>
        <dbReference type="Pfam" id="PF12680"/>
    </source>
</evidence>
<dbReference type="PANTHER" id="PTHR41252">
    <property type="entry name" value="BLR2505 PROTEIN"/>
    <property type="match status" value="1"/>
</dbReference>
<protein>
    <recommendedName>
        <fullName evidence="1">SnoaL-like domain-containing protein</fullName>
    </recommendedName>
</protein>